<feature type="domain" description="HNH nuclease" evidence="1">
    <location>
        <begin position="171"/>
        <end position="245"/>
    </location>
</feature>
<dbReference type="KEGG" id="sla:SERLADRAFT_439398"/>
<dbReference type="RefSeq" id="XP_007319853.1">
    <property type="nucleotide sequence ID" value="XM_007319791.1"/>
</dbReference>
<protein>
    <recommendedName>
        <fullName evidence="1">HNH nuclease domain-containing protein</fullName>
    </recommendedName>
</protein>
<dbReference type="AlphaFoldDB" id="F8P024"/>
<gene>
    <name evidence="2" type="ORF">SERLADRAFT_439398</name>
</gene>
<reference evidence="2" key="1">
    <citation type="submission" date="2011-04" db="EMBL/GenBank/DDBJ databases">
        <title>Evolution of plant cell wall degrading machinery underlies the functional diversity of forest fungi.</title>
        <authorList>
            <consortium name="US DOE Joint Genome Institute (JGI-PGF)"/>
            <person name="Eastwood D.C."/>
            <person name="Floudas D."/>
            <person name="Binder M."/>
            <person name="Majcherczyk A."/>
            <person name="Schneider P."/>
            <person name="Aerts A."/>
            <person name="Asiegbu F.O."/>
            <person name="Baker S.E."/>
            <person name="Barry K."/>
            <person name="Bendiksby M."/>
            <person name="Blumentritt M."/>
            <person name="Coutinho P.M."/>
            <person name="Cullen D."/>
            <person name="Cullen D."/>
            <person name="Gathman A."/>
            <person name="Goodell B."/>
            <person name="Henrissat B."/>
            <person name="Ihrmark K."/>
            <person name="Kauserud H."/>
            <person name="Kohler A."/>
            <person name="LaButti K."/>
            <person name="Lapidus A."/>
            <person name="Lavin J.L."/>
            <person name="Lee Y.-H."/>
            <person name="Lindquist E."/>
            <person name="Lilly W."/>
            <person name="Lucas S."/>
            <person name="Morin E."/>
            <person name="Murat C."/>
            <person name="Oguiza J.A."/>
            <person name="Park J."/>
            <person name="Pisabarro A.G."/>
            <person name="Riley R."/>
            <person name="Rosling A."/>
            <person name="Salamov A."/>
            <person name="Schmidt O."/>
            <person name="Schmutz J."/>
            <person name="Skrede I."/>
            <person name="Stenlid J."/>
            <person name="Wiebenga A."/>
            <person name="Xie X."/>
            <person name="Kues U."/>
            <person name="Hibbett D.S."/>
            <person name="Hoffmeister D."/>
            <person name="Hogberg N."/>
            <person name="Martin F."/>
            <person name="Grigoriev I.V."/>
            <person name="Watkinson S.C."/>
        </authorList>
    </citation>
    <scope>NUCLEOTIDE SEQUENCE</scope>
    <source>
        <strain evidence="2">S7.9</strain>
    </source>
</reference>
<organism>
    <name type="scientific">Serpula lacrymans var. lacrymans (strain S7.9)</name>
    <name type="common">Dry rot fungus</name>
    <dbReference type="NCBI Taxonomy" id="578457"/>
    <lineage>
        <taxon>Eukaryota</taxon>
        <taxon>Fungi</taxon>
        <taxon>Dikarya</taxon>
        <taxon>Basidiomycota</taxon>
        <taxon>Agaricomycotina</taxon>
        <taxon>Agaricomycetes</taxon>
        <taxon>Agaricomycetidae</taxon>
        <taxon>Boletales</taxon>
        <taxon>Coniophorineae</taxon>
        <taxon>Serpulaceae</taxon>
        <taxon>Serpula</taxon>
    </lineage>
</organism>
<dbReference type="EMBL" id="GL945435">
    <property type="protein sequence ID" value="EGO24091.1"/>
    <property type="molecule type" value="Genomic_DNA"/>
</dbReference>
<dbReference type="Proteomes" id="UP000008064">
    <property type="component" value="Unassembled WGS sequence"/>
</dbReference>
<evidence type="ECO:0000259" key="1">
    <source>
        <dbReference type="Pfam" id="PF13391"/>
    </source>
</evidence>
<name>F8P024_SERL9</name>
<dbReference type="OrthoDB" id="2104739at2759"/>
<accession>F8P024</accession>
<proteinExistence type="predicted"/>
<sequence length="252" mass="27821">MPQPLQHNPFDIVTQTQYHNVYAACLAFEAAATTGTPPIQVGGIDTLVLARVLGYILIHAPNDTTLTNLSNEIADAYAMGLEALADLGLHYINVFIRCFKRANGRTPAPSEHPSRPSFDDTRDFMMHISQQSPKDHQTVKRLVRPFLSKSHHKDPAHEAHAGYLAALPNRTSSTECAHIIPDYVNRDISGPIAGGSKHHHTSTVWAVLSCLGLTFGWEELIGNEIHRVENVLTLDPTAHSLFDNLDLWLDAL</sequence>
<dbReference type="Pfam" id="PF13391">
    <property type="entry name" value="HNH_2"/>
    <property type="match status" value="1"/>
</dbReference>
<dbReference type="GeneID" id="18815188"/>
<evidence type="ECO:0000313" key="2">
    <source>
        <dbReference type="EMBL" id="EGO24091.1"/>
    </source>
</evidence>
<dbReference type="HOGENOM" id="CLU_049186_1_1_1"/>
<dbReference type="InterPro" id="IPR003615">
    <property type="entry name" value="HNH_nuc"/>
</dbReference>